<evidence type="ECO:0000256" key="1">
    <source>
        <dbReference type="ARBA" id="ARBA00002889"/>
    </source>
</evidence>
<proteinExistence type="inferred from homology"/>
<evidence type="ECO:0000256" key="5">
    <source>
        <dbReference type="SAM" id="MobiDB-lite"/>
    </source>
</evidence>
<comment type="subunit">
    <text evidence="3">Component of the pre-66S ribosomal particle.</text>
</comment>
<dbReference type="GO" id="GO:0042273">
    <property type="term" value="P:ribosomal large subunit biogenesis"/>
    <property type="evidence" value="ECO:0007669"/>
    <property type="project" value="InterPro"/>
</dbReference>
<name>A0A9P7GB76_9AGAR</name>
<feature type="region of interest" description="Disordered" evidence="5">
    <location>
        <begin position="362"/>
        <end position="395"/>
    </location>
</feature>
<comment type="function">
    <text evidence="1">Involved in the biogenesis of the 60S ribosomal subunit.</text>
</comment>
<organism evidence="6 7">
    <name type="scientific">Asterophora parasitica</name>
    <dbReference type="NCBI Taxonomy" id="117018"/>
    <lineage>
        <taxon>Eukaryota</taxon>
        <taxon>Fungi</taxon>
        <taxon>Dikarya</taxon>
        <taxon>Basidiomycota</taxon>
        <taxon>Agaricomycotina</taxon>
        <taxon>Agaricomycetes</taxon>
        <taxon>Agaricomycetidae</taxon>
        <taxon>Agaricales</taxon>
        <taxon>Tricholomatineae</taxon>
        <taxon>Lyophyllaceae</taxon>
        <taxon>Asterophora</taxon>
    </lineage>
</organism>
<dbReference type="InterPro" id="IPR036322">
    <property type="entry name" value="WD40_repeat_dom_sf"/>
</dbReference>
<dbReference type="InterPro" id="IPR037379">
    <property type="entry name" value="WDR74/Nsa1"/>
</dbReference>
<evidence type="ECO:0000256" key="2">
    <source>
        <dbReference type="ARBA" id="ARBA00007861"/>
    </source>
</evidence>
<evidence type="ECO:0000256" key="4">
    <source>
        <dbReference type="ARBA" id="ARBA00014234"/>
    </source>
</evidence>
<protein>
    <recommendedName>
        <fullName evidence="4">Ribosome biogenesis protein NSA1</fullName>
    </recommendedName>
</protein>
<comment type="caution">
    <text evidence="6">The sequence shown here is derived from an EMBL/GenBank/DDBJ whole genome shotgun (WGS) entry which is preliminary data.</text>
</comment>
<dbReference type="SUPFAM" id="SSF50978">
    <property type="entry name" value="WD40 repeat-like"/>
    <property type="match status" value="1"/>
</dbReference>
<feature type="compositionally biased region" description="Acidic residues" evidence="5">
    <location>
        <begin position="362"/>
        <end position="386"/>
    </location>
</feature>
<gene>
    <name evidence="6" type="ORF">DXG03_002631</name>
</gene>
<dbReference type="GO" id="GO:0005730">
    <property type="term" value="C:nucleolus"/>
    <property type="evidence" value="ECO:0007669"/>
    <property type="project" value="InterPro"/>
</dbReference>
<sequence>MHRFLVGDELGNIKSIAYDPDVAEGENKARTTTLHAVTSQAVQVLAVGSASEGSQLLAAGFSDGSAAAFSLQDSDASEIHRWKETRLKDGQRYIGLEISNSGILSCTSNGALRLTSFQSDPEPVAPRLSALPSRLRAWRISPNQETFAYGGDEVDVSVWDTERAFAVRPQVTDSDSKKRKRDALFPGELWRGKNVQNDNLGLRQPLRITSLAYLAPSSASHHVAAGTELGFVRRYDTRTALRPVADWKVGKVGGIRSLEKGLSEHEVFVSDHGSNLYAVDLRNGQVAYGYKGLSGAVTSIAPSPCIMASTCLDRYVRIHTTFPLPQQTGQQQERKGEVAEKIFMKSTPTVVVWDQVVEEVPIETPDDAEDDDVWETMETADVDSDDQERGRRKKR</sequence>
<evidence type="ECO:0000313" key="6">
    <source>
        <dbReference type="EMBL" id="KAG5646641.1"/>
    </source>
</evidence>
<dbReference type="AlphaFoldDB" id="A0A9P7GB76"/>
<reference evidence="6" key="1">
    <citation type="submission" date="2020-07" db="EMBL/GenBank/DDBJ databases">
        <authorList>
            <person name="Nieuwenhuis M."/>
            <person name="Van De Peppel L.J.J."/>
        </authorList>
    </citation>
    <scope>NUCLEOTIDE SEQUENCE</scope>
    <source>
        <strain evidence="6">AP01</strain>
        <tissue evidence="6">Mycelium</tissue>
    </source>
</reference>
<dbReference type="OrthoDB" id="18388at2759"/>
<dbReference type="PANTHER" id="PTHR16038">
    <property type="entry name" value="NOP SEVEN ASSOCIATED PROTEIN 1"/>
    <property type="match status" value="1"/>
</dbReference>
<dbReference type="Gene3D" id="2.130.10.10">
    <property type="entry name" value="YVTN repeat-like/Quinoprotein amine dehydrogenase"/>
    <property type="match status" value="2"/>
</dbReference>
<reference evidence="6" key="2">
    <citation type="submission" date="2021-10" db="EMBL/GenBank/DDBJ databases">
        <title>Phylogenomics reveals ancestral predisposition of the termite-cultivated fungus Termitomyces towards a domesticated lifestyle.</title>
        <authorList>
            <person name="Auxier B."/>
            <person name="Grum-Grzhimaylo A."/>
            <person name="Cardenas M.E."/>
            <person name="Lodge J.D."/>
            <person name="Laessoe T."/>
            <person name="Pedersen O."/>
            <person name="Smith M.E."/>
            <person name="Kuyper T.W."/>
            <person name="Franco-Molano E.A."/>
            <person name="Baroni T.J."/>
            <person name="Aanen D.K."/>
        </authorList>
    </citation>
    <scope>NUCLEOTIDE SEQUENCE</scope>
    <source>
        <strain evidence="6">AP01</strain>
        <tissue evidence="6">Mycelium</tissue>
    </source>
</reference>
<evidence type="ECO:0000256" key="3">
    <source>
        <dbReference type="ARBA" id="ARBA00011187"/>
    </source>
</evidence>
<keyword evidence="7" id="KW-1185">Reference proteome</keyword>
<dbReference type="Proteomes" id="UP000775547">
    <property type="component" value="Unassembled WGS sequence"/>
</dbReference>
<dbReference type="InterPro" id="IPR015943">
    <property type="entry name" value="WD40/YVTN_repeat-like_dom_sf"/>
</dbReference>
<dbReference type="GO" id="GO:0030687">
    <property type="term" value="C:preribosome, large subunit precursor"/>
    <property type="evidence" value="ECO:0007669"/>
    <property type="project" value="TreeGrafter"/>
</dbReference>
<dbReference type="PANTHER" id="PTHR16038:SF4">
    <property type="entry name" value="WD REPEAT-CONTAINING PROTEIN 74"/>
    <property type="match status" value="1"/>
</dbReference>
<comment type="similarity">
    <text evidence="2">Belongs to the NSA1 family.</text>
</comment>
<evidence type="ECO:0000313" key="7">
    <source>
        <dbReference type="Proteomes" id="UP000775547"/>
    </source>
</evidence>
<dbReference type="CDD" id="cd22857">
    <property type="entry name" value="WDR74"/>
    <property type="match status" value="1"/>
</dbReference>
<dbReference type="EMBL" id="JABCKV010000018">
    <property type="protein sequence ID" value="KAG5646641.1"/>
    <property type="molecule type" value="Genomic_DNA"/>
</dbReference>
<accession>A0A9P7GB76</accession>